<dbReference type="GO" id="GO:0110001">
    <property type="term" value="C:toxin-antitoxin complex"/>
    <property type="evidence" value="ECO:0007669"/>
    <property type="project" value="InterPro"/>
</dbReference>
<dbReference type="KEGG" id="mefw:F1737_01450"/>
<keyword evidence="4" id="KW-0547">Nucleotide-binding</keyword>
<keyword evidence="8" id="KW-1185">Reference proteome</keyword>
<dbReference type="InterPro" id="IPR037038">
    <property type="entry name" value="HepT-like_sf"/>
</dbReference>
<dbReference type="GeneID" id="85228794"/>
<evidence type="ECO:0000256" key="6">
    <source>
        <dbReference type="ARBA" id="ARBA00024207"/>
    </source>
</evidence>
<dbReference type="GO" id="GO:0004540">
    <property type="term" value="F:RNA nuclease activity"/>
    <property type="evidence" value="ECO:0007669"/>
    <property type="project" value="InterPro"/>
</dbReference>
<protein>
    <submittedName>
        <fullName evidence="7">DUF86 domain-containing protein</fullName>
    </submittedName>
</protein>
<dbReference type="AlphaFoldDB" id="A0AA97I3N9"/>
<dbReference type="InterPro" id="IPR008201">
    <property type="entry name" value="HepT-like"/>
</dbReference>
<evidence type="ECO:0000313" key="7">
    <source>
        <dbReference type="EMBL" id="WOF15436.1"/>
    </source>
</evidence>
<comment type="similarity">
    <text evidence="6">Belongs to the HepT RNase toxin family.</text>
</comment>
<evidence type="ECO:0000313" key="8">
    <source>
        <dbReference type="Proteomes" id="UP001301797"/>
    </source>
</evidence>
<organism evidence="7 8">
    <name type="scientific">Methanochimaera problematica</name>
    <dbReference type="NCBI Taxonomy" id="2609417"/>
    <lineage>
        <taxon>Archaea</taxon>
        <taxon>Methanobacteriati</taxon>
        <taxon>Methanobacteriota</taxon>
        <taxon>Stenosarchaea group</taxon>
        <taxon>Methanomicrobia</taxon>
        <taxon>Methanomicrobiales</taxon>
        <taxon>Methanomicrobiaceae</taxon>
        <taxon>Methanochimaera</taxon>
    </lineage>
</organism>
<keyword evidence="3" id="KW-0540">Nuclease</keyword>
<evidence type="ECO:0000256" key="5">
    <source>
        <dbReference type="ARBA" id="ARBA00022801"/>
    </source>
</evidence>
<proteinExistence type="inferred from homology"/>
<dbReference type="Proteomes" id="UP001301797">
    <property type="component" value="Chromosome"/>
</dbReference>
<keyword evidence="5" id="KW-0378">Hydrolase</keyword>
<dbReference type="RefSeq" id="WP_317137007.1">
    <property type="nucleotide sequence ID" value="NZ_CP043875.1"/>
</dbReference>
<accession>A0AA97I3N9</accession>
<dbReference type="PANTHER" id="PTHR34139:SF1">
    <property type="entry name" value="RNASE MJ1380-RELATED"/>
    <property type="match status" value="1"/>
</dbReference>
<evidence type="ECO:0000256" key="3">
    <source>
        <dbReference type="ARBA" id="ARBA00022722"/>
    </source>
</evidence>
<name>A0AA97I3N9_9EURY</name>
<sequence length="116" mass="13496">MSKRDITLFLEDITEAAGRISDYIDNYSKKEFENDQKTIDAVVRNIEIIGEAVSNIPEDFRDKYPHIPWKRIVGVRNIVIHKYFGVDTNTLWVIINEQLPGFKSEISEIINNIKND</sequence>
<evidence type="ECO:0000256" key="2">
    <source>
        <dbReference type="ARBA" id="ARBA00022649"/>
    </source>
</evidence>
<dbReference type="PANTHER" id="PTHR34139">
    <property type="entry name" value="UPF0331 PROTEIN MJ0127"/>
    <property type="match status" value="1"/>
</dbReference>
<reference evidence="7 8" key="1">
    <citation type="submission" date="2019-09" db="EMBL/GenBank/DDBJ databases">
        <title>The complete genome of Methanoplanus sp. FWC-SCC4.</title>
        <authorList>
            <person name="Chen S.-C."/>
            <person name="Zhou Y.-Z."/>
            <person name="Lai M.-C."/>
        </authorList>
    </citation>
    <scope>NUCLEOTIDE SEQUENCE [LARGE SCALE GENOMIC DNA]</scope>
    <source>
        <strain evidence="7 8">FWC-SCC4</strain>
    </source>
</reference>
<keyword evidence="1" id="KW-0597">Phosphoprotein</keyword>
<dbReference type="EMBL" id="CP043875">
    <property type="protein sequence ID" value="WOF15436.1"/>
    <property type="molecule type" value="Genomic_DNA"/>
</dbReference>
<dbReference type="Gene3D" id="1.20.120.580">
    <property type="entry name" value="bsu32300-like"/>
    <property type="match status" value="1"/>
</dbReference>
<keyword evidence="2" id="KW-1277">Toxin-antitoxin system</keyword>
<dbReference type="GO" id="GO:0000166">
    <property type="term" value="F:nucleotide binding"/>
    <property type="evidence" value="ECO:0007669"/>
    <property type="project" value="UniProtKB-KW"/>
</dbReference>
<dbReference type="Pfam" id="PF01934">
    <property type="entry name" value="HepT-like"/>
    <property type="match status" value="1"/>
</dbReference>
<dbReference type="GO" id="GO:0016787">
    <property type="term" value="F:hydrolase activity"/>
    <property type="evidence" value="ECO:0007669"/>
    <property type="project" value="UniProtKB-KW"/>
</dbReference>
<dbReference type="InterPro" id="IPR051813">
    <property type="entry name" value="HepT_RNase_toxin"/>
</dbReference>
<evidence type="ECO:0000256" key="4">
    <source>
        <dbReference type="ARBA" id="ARBA00022741"/>
    </source>
</evidence>
<gene>
    <name evidence="7" type="ORF">F1737_01450</name>
</gene>
<evidence type="ECO:0000256" key="1">
    <source>
        <dbReference type="ARBA" id="ARBA00022553"/>
    </source>
</evidence>